<evidence type="ECO:0000313" key="2">
    <source>
        <dbReference type="Proteomes" id="UP001281761"/>
    </source>
</evidence>
<organism evidence="1 2">
    <name type="scientific">Blattamonas nauphoetae</name>
    <dbReference type="NCBI Taxonomy" id="2049346"/>
    <lineage>
        <taxon>Eukaryota</taxon>
        <taxon>Metamonada</taxon>
        <taxon>Preaxostyla</taxon>
        <taxon>Oxymonadida</taxon>
        <taxon>Blattamonas</taxon>
    </lineage>
</organism>
<gene>
    <name evidence="1" type="ORF">BLNAU_16101</name>
</gene>
<name>A0ABQ9XCC5_9EUKA</name>
<dbReference type="Proteomes" id="UP001281761">
    <property type="component" value="Unassembled WGS sequence"/>
</dbReference>
<reference evidence="1 2" key="1">
    <citation type="journal article" date="2022" name="bioRxiv">
        <title>Genomics of Preaxostyla Flagellates Illuminates Evolutionary Transitions and the Path Towards Mitochondrial Loss.</title>
        <authorList>
            <person name="Novak L.V.F."/>
            <person name="Treitli S.C."/>
            <person name="Pyrih J."/>
            <person name="Halakuc P."/>
            <person name="Pipaliya S.V."/>
            <person name="Vacek V."/>
            <person name="Brzon O."/>
            <person name="Soukal P."/>
            <person name="Eme L."/>
            <person name="Dacks J.B."/>
            <person name="Karnkowska A."/>
            <person name="Elias M."/>
            <person name="Hampl V."/>
        </authorList>
    </citation>
    <scope>NUCLEOTIDE SEQUENCE [LARGE SCALE GENOMIC DNA]</scope>
    <source>
        <strain evidence="1">NAU3</strain>
        <tissue evidence="1">Gut</tissue>
    </source>
</reference>
<dbReference type="InterPro" id="IPR016024">
    <property type="entry name" value="ARM-type_fold"/>
</dbReference>
<evidence type="ECO:0000313" key="1">
    <source>
        <dbReference type="EMBL" id="KAK2948995.1"/>
    </source>
</evidence>
<keyword evidence="2" id="KW-1185">Reference proteome</keyword>
<accession>A0ABQ9XCC5</accession>
<proteinExistence type="predicted"/>
<dbReference type="EMBL" id="JARBJD010000165">
    <property type="protein sequence ID" value="KAK2948995.1"/>
    <property type="molecule type" value="Genomic_DNA"/>
</dbReference>
<dbReference type="SUPFAM" id="SSF48371">
    <property type="entry name" value="ARM repeat"/>
    <property type="match status" value="1"/>
</dbReference>
<comment type="caution">
    <text evidence="1">The sequence shown here is derived from an EMBL/GenBank/DDBJ whole genome shotgun (WGS) entry which is preliminary data.</text>
</comment>
<protein>
    <submittedName>
        <fullName evidence="1">Uncharacterized protein</fullName>
    </submittedName>
</protein>
<sequence length="365" mass="41952">MEWFVCAVIGLNSKGSENNDSFWFDWDDVVVDEFGTARINLSASHSDSSPPHSPQSFSDGIASLSKLFLDLIHQLSKSDRRFSRSKRSSNNWRLRWMDQMRIRHRLHFHLPPSPHTSLAAHLNSSPRTHSSSPHFRQETLQLLDILHTLLTSPPPPSLHKQTLPELTPFDLSYHRISLIQPDPVNLNEKFDSSLFDEPDNEKLVRSLMRCLSVCQLVRVEECIRDYPEFVDRCVSVLHTTDPHVRSATFRLFQVFLHGMDTISLLPRWWNRLRSSFRDGQFEEQFCLIWFSTVWIGFSMKLGTLPPFPGKDFDWDGLIHASLIDDTSFILSIDLLEVLRHSTIQIMDTAAEVTDIGVAGKTWAGS</sequence>